<name>A0A381NR29_9ZZZZ</name>
<dbReference type="PANTHER" id="PTHR15032">
    <property type="entry name" value="N-ACYL-PHOSPHATIDYLETHANOLAMINE-HYDROLYZING PHOSPHOLIPASE D"/>
    <property type="match status" value="1"/>
</dbReference>
<sequence length="356" mass="40147">MRIFKIIGLVLFALSVFTALFINLSPQFGSNPSFAQKRFYSTLDNYVDGEFKNHEPTKLFTEEMSMGNFFKDHPNLVPAKDITPIELDLESFKSQANGKFKLSWLGHSAFILHLGGNIILLDPMLGQYAAPVPMPSLKRYSSKIAFSVEDIDNIDIVVFSHDHYDHLDYSTIKKIKGKVGLFIVPHGVGNHLRAWGVPEQSIVELNWEDSKEVNGVEFVCLPARHFSGRGPLNRNSTLWSSWAIKSKHGKIYFSGDSGYGKHLKKIGDEHGPFDISLIDCGQYNKAWKYSHMFPEQSIIATKDLKGDYLIPIHWGAFTLSTHAWTEPPETVFDKASSMGQKIILPQIGQVILMEQT</sequence>
<evidence type="ECO:0000313" key="2">
    <source>
        <dbReference type="EMBL" id="SUZ56779.1"/>
    </source>
</evidence>
<reference evidence="2" key="1">
    <citation type="submission" date="2018-05" db="EMBL/GenBank/DDBJ databases">
        <authorList>
            <person name="Lanie J.A."/>
            <person name="Ng W.-L."/>
            <person name="Kazmierczak K.M."/>
            <person name="Andrzejewski T.M."/>
            <person name="Davidsen T.M."/>
            <person name="Wayne K.J."/>
            <person name="Tettelin H."/>
            <person name="Glass J.I."/>
            <person name="Rusch D."/>
            <person name="Podicherti R."/>
            <person name="Tsui H.-C.T."/>
            <person name="Winkler M.E."/>
        </authorList>
    </citation>
    <scope>NUCLEOTIDE SEQUENCE</scope>
</reference>
<feature type="domain" description="Metallo-beta-lactamase" evidence="1">
    <location>
        <begin position="119"/>
        <end position="314"/>
    </location>
</feature>
<dbReference type="InterPro" id="IPR024884">
    <property type="entry name" value="NAPE-PLD"/>
</dbReference>
<dbReference type="InterPro" id="IPR036866">
    <property type="entry name" value="RibonucZ/Hydroxyglut_hydro"/>
</dbReference>
<dbReference type="EMBL" id="UINC01000522">
    <property type="protein sequence ID" value="SUZ56779.1"/>
    <property type="molecule type" value="Genomic_DNA"/>
</dbReference>
<accession>A0A381NR29</accession>
<dbReference type="PANTHER" id="PTHR15032:SF4">
    <property type="entry name" value="N-ACYL-PHOSPHATIDYLETHANOLAMINE-HYDROLYZING PHOSPHOLIPASE D"/>
    <property type="match status" value="1"/>
</dbReference>
<dbReference type="Pfam" id="PF12706">
    <property type="entry name" value="Lactamase_B_2"/>
    <property type="match status" value="1"/>
</dbReference>
<dbReference type="GO" id="GO:0070290">
    <property type="term" value="F:N-acylphosphatidylethanolamine-specific phospholipase D activity"/>
    <property type="evidence" value="ECO:0007669"/>
    <property type="project" value="InterPro"/>
</dbReference>
<feature type="non-terminal residue" evidence="2">
    <location>
        <position position="356"/>
    </location>
</feature>
<dbReference type="Gene3D" id="3.60.15.10">
    <property type="entry name" value="Ribonuclease Z/Hydroxyacylglutathione hydrolase-like"/>
    <property type="match status" value="1"/>
</dbReference>
<dbReference type="GO" id="GO:0008270">
    <property type="term" value="F:zinc ion binding"/>
    <property type="evidence" value="ECO:0007669"/>
    <property type="project" value="InterPro"/>
</dbReference>
<dbReference type="PIRSF" id="PIRSF038896">
    <property type="entry name" value="NAPE-PLD"/>
    <property type="match status" value="1"/>
</dbReference>
<organism evidence="2">
    <name type="scientific">marine metagenome</name>
    <dbReference type="NCBI Taxonomy" id="408172"/>
    <lineage>
        <taxon>unclassified sequences</taxon>
        <taxon>metagenomes</taxon>
        <taxon>ecological metagenomes</taxon>
    </lineage>
</organism>
<evidence type="ECO:0000259" key="1">
    <source>
        <dbReference type="Pfam" id="PF12706"/>
    </source>
</evidence>
<gene>
    <name evidence="2" type="ORF">METZ01_LOCUS9633</name>
</gene>
<dbReference type="InterPro" id="IPR001279">
    <property type="entry name" value="Metallo-B-lactamas"/>
</dbReference>
<dbReference type="GO" id="GO:0005737">
    <property type="term" value="C:cytoplasm"/>
    <property type="evidence" value="ECO:0007669"/>
    <property type="project" value="TreeGrafter"/>
</dbReference>
<feature type="non-terminal residue" evidence="2">
    <location>
        <position position="1"/>
    </location>
</feature>
<protein>
    <recommendedName>
        <fullName evidence="1">Metallo-beta-lactamase domain-containing protein</fullName>
    </recommendedName>
</protein>
<dbReference type="SUPFAM" id="SSF56281">
    <property type="entry name" value="Metallo-hydrolase/oxidoreductase"/>
    <property type="match status" value="1"/>
</dbReference>
<proteinExistence type="predicted"/>
<dbReference type="AlphaFoldDB" id="A0A381NR29"/>